<feature type="transmembrane region" description="Helical" evidence="8">
    <location>
        <begin position="118"/>
        <end position="142"/>
    </location>
</feature>
<keyword evidence="4" id="KW-1003">Cell membrane</keyword>
<feature type="transmembrane region" description="Helical" evidence="8">
    <location>
        <begin position="196"/>
        <end position="216"/>
    </location>
</feature>
<dbReference type="InterPro" id="IPR000522">
    <property type="entry name" value="ABC_transptr_permease_BtuC"/>
</dbReference>
<dbReference type="STRING" id="306540.SAMN05421839_11730"/>
<reference evidence="9 12" key="2">
    <citation type="submission" date="2019-07" db="EMBL/GenBank/DDBJ databases">
        <title>Whole genome shotgun sequence of Halolactibacillus halophilus NBRC 100868.</title>
        <authorList>
            <person name="Hosoyama A."/>
            <person name="Uohara A."/>
            <person name="Ohji S."/>
            <person name="Ichikawa N."/>
        </authorList>
    </citation>
    <scope>NUCLEOTIDE SEQUENCE [LARGE SCALE GENOMIC DNA]</scope>
    <source>
        <strain evidence="9 12">NBRC 100868</strain>
    </source>
</reference>
<dbReference type="Pfam" id="PF01032">
    <property type="entry name" value="FecCD"/>
    <property type="match status" value="1"/>
</dbReference>
<dbReference type="AlphaFoldDB" id="A0A1I5PX87"/>
<dbReference type="EMBL" id="FOXC01000017">
    <property type="protein sequence ID" value="SFP38728.1"/>
    <property type="molecule type" value="Genomic_DNA"/>
</dbReference>
<dbReference type="EMBL" id="BJWI01000029">
    <property type="protein sequence ID" value="GEM02247.1"/>
    <property type="molecule type" value="Genomic_DNA"/>
</dbReference>
<evidence type="ECO:0000313" key="9">
    <source>
        <dbReference type="EMBL" id="GEM02247.1"/>
    </source>
</evidence>
<name>A0A1I5PX87_9BACI</name>
<evidence type="ECO:0000256" key="8">
    <source>
        <dbReference type="SAM" id="Phobius"/>
    </source>
</evidence>
<dbReference type="InterPro" id="IPR037294">
    <property type="entry name" value="ABC_BtuC-like"/>
</dbReference>
<keyword evidence="6 8" id="KW-1133">Transmembrane helix</keyword>
<evidence type="ECO:0000256" key="3">
    <source>
        <dbReference type="ARBA" id="ARBA00022448"/>
    </source>
</evidence>
<accession>A0A1I5PX87</accession>
<protein>
    <submittedName>
        <fullName evidence="9">Iron ABC transporter permease</fullName>
    </submittedName>
    <submittedName>
        <fullName evidence="10">Iron complex transport system permease protein</fullName>
    </submittedName>
</protein>
<evidence type="ECO:0000256" key="6">
    <source>
        <dbReference type="ARBA" id="ARBA00022989"/>
    </source>
</evidence>
<evidence type="ECO:0000313" key="11">
    <source>
        <dbReference type="Proteomes" id="UP000242243"/>
    </source>
</evidence>
<evidence type="ECO:0000256" key="2">
    <source>
        <dbReference type="ARBA" id="ARBA00007935"/>
    </source>
</evidence>
<organism evidence="10 11">
    <name type="scientific">Halolactibacillus halophilus</name>
    <dbReference type="NCBI Taxonomy" id="306540"/>
    <lineage>
        <taxon>Bacteria</taxon>
        <taxon>Bacillati</taxon>
        <taxon>Bacillota</taxon>
        <taxon>Bacilli</taxon>
        <taxon>Bacillales</taxon>
        <taxon>Bacillaceae</taxon>
        <taxon>Halolactibacillus</taxon>
    </lineage>
</organism>
<keyword evidence="3" id="KW-0813">Transport</keyword>
<dbReference type="Gene3D" id="1.10.3470.10">
    <property type="entry name" value="ABC transporter involved in vitamin B12 uptake, BtuC"/>
    <property type="match status" value="1"/>
</dbReference>
<evidence type="ECO:0000313" key="12">
    <source>
        <dbReference type="Proteomes" id="UP000321547"/>
    </source>
</evidence>
<feature type="transmembrane region" description="Helical" evidence="8">
    <location>
        <begin position="64"/>
        <end position="81"/>
    </location>
</feature>
<comment type="subcellular location">
    <subcellularLocation>
        <location evidence="1">Cell membrane</location>
        <topology evidence="1">Multi-pass membrane protein</topology>
    </subcellularLocation>
</comment>
<evidence type="ECO:0000256" key="4">
    <source>
        <dbReference type="ARBA" id="ARBA00022475"/>
    </source>
</evidence>
<evidence type="ECO:0000256" key="7">
    <source>
        <dbReference type="ARBA" id="ARBA00023136"/>
    </source>
</evidence>
<sequence>MNKQRLKRQRWLLTFLTLLLLITILAAINAGTVNIPLNRVIQTFLNNGSFNDQFIIFELRLPRIFITMLAGMGLSLSGAILQSLTRNDLADPGLIGINAGAGVAISILFLFIPLEPGLFSYVIPLVGMLGGISTAILIYFFSYERHRPLKPLRLILTGVGVSTALSGFMVVIISSAEREKVDFIAKWLAGNIWGTDWPFVYALLPWLVVFVPLTFIKAQKLNILHLSEGVAVGLGIRIQQERLLLLFSAVALAASSVAVTGGISFIGLMAPHIAKRLVGQRHQLFLPLAMLIGAWLLLVADTIGRSLIATIIPAGIIVSVIGAPYFIYLLMREVD</sequence>
<dbReference type="GO" id="GO:0033214">
    <property type="term" value="P:siderophore-iron import into cell"/>
    <property type="evidence" value="ECO:0007669"/>
    <property type="project" value="TreeGrafter"/>
</dbReference>
<feature type="transmembrane region" description="Helical" evidence="8">
    <location>
        <begin position="154"/>
        <end position="176"/>
    </location>
</feature>
<dbReference type="CDD" id="cd06550">
    <property type="entry name" value="TM_ABC_iron-siderophores_like"/>
    <property type="match status" value="1"/>
</dbReference>
<dbReference type="GO" id="GO:0022857">
    <property type="term" value="F:transmembrane transporter activity"/>
    <property type="evidence" value="ECO:0007669"/>
    <property type="project" value="InterPro"/>
</dbReference>
<dbReference type="Proteomes" id="UP000321547">
    <property type="component" value="Unassembled WGS sequence"/>
</dbReference>
<dbReference type="SUPFAM" id="SSF81345">
    <property type="entry name" value="ABC transporter involved in vitamin B12 uptake, BtuC"/>
    <property type="match status" value="1"/>
</dbReference>
<feature type="transmembrane region" description="Helical" evidence="8">
    <location>
        <begin position="282"/>
        <end position="300"/>
    </location>
</feature>
<dbReference type="PANTHER" id="PTHR30472">
    <property type="entry name" value="FERRIC ENTEROBACTIN TRANSPORT SYSTEM PERMEASE PROTEIN"/>
    <property type="match status" value="1"/>
</dbReference>
<gene>
    <name evidence="9" type="ORF">HHA03_17790</name>
    <name evidence="10" type="ORF">SAMN05421839_11730</name>
</gene>
<keyword evidence="5 8" id="KW-0812">Transmembrane</keyword>
<feature type="transmembrane region" description="Helical" evidence="8">
    <location>
        <begin position="307"/>
        <end position="331"/>
    </location>
</feature>
<keyword evidence="12" id="KW-1185">Reference proteome</keyword>
<dbReference type="FunFam" id="1.10.3470.10:FF:000001">
    <property type="entry name" value="Vitamin B12 ABC transporter permease BtuC"/>
    <property type="match status" value="1"/>
</dbReference>
<evidence type="ECO:0000256" key="5">
    <source>
        <dbReference type="ARBA" id="ARBA00022692"/>
    </source>
</evidence>
<feature type="transmembrane region" description="Helical" evidence="8">
    <location>
        <begin position="93"/>
        <end position="112"/>
    </location>
</feature>
<evidence type="ECO:0000256" key="1">
    <source>
        <dbReference type="ARBA" id="ARBA00004651"/>
    </source>
</evidence>
<keyword evidence="7 8" id="KW-0472">Membrane</keyword>
<feature type="transmembrane region" description="Helical" evidence="8">
    <location>
        <begin position="243"/>
        <end position="270"/>
    </location>
</feature>
<proteinExistence type="inferred from homology"/>
<dbReference type="PANTHER" id="PTHR30472:SF69">
    <property type="entry name" value="HEME-IRON TRANSPORT SYSTEM PERMEASE PROTEIN ISDF-RELATED"/>
    <property type="match status" value="1"/>
</dbReference>
<reference evidence="10 11" key="1">
    <citation type="submission" date="2016-10" db="EMBL/GenBank/DDBJ databases">
        <authorList>
            <person name="de Groot N.N."/>
        </authorList>
    </citation>
    <scope>NUCLEOTIDE SEQUENCE [LARGE SCALE GENOMIC DNA]</scope>
    <source>
        <strain evidence="10 11">DSM 17073</strain>
    </source>
</reference>
<dbReference type="Proteomes" id="UP000242243">
    <property type="component" value="Unassembled WGS sequence"/>
</dbReference>
<dbReference type="OrthoDB" id="9811721at2"/>
<dbReference type="GO" id="GO:0005886">
    <property type="term" value="C:plasma membrane"/>
    <property type="evidence" value="ECO:0007669"/>
    <property type="project" value="UniProtKB-SubCell"/>
</dbReference>
<dbReference type="RefSeq" id="WP_089831973.1">
    <property type="nucleotide sequence ID" value="NZ_BJWI01000029.1"/>
</dbReference>
<evidence type="ECO:0000313" key="10">
    <source>
        <dbReference type="EMBL" id="SFP38728.1"/>
    </source>
</evidence>
<comment type="similarity">
    <text evidence="2">Belongs to the binding-protein-dependent transport system permease family. FecCD subfamily.</text>
</comment>